<dbReference type="Pfam" id="PF02875">
    <property type="entry name" value="Mur_ligase_C"/>
    <property type="match status" value="1"/>
</dbReference>
<dbReference type="SUPFAM" id="SSF63418">
    <property type="entry name" value="MurE/MurF N-terminal domain"/>
    <property type="match status" value="1"/>
</dbReference>
<comment type="subcellular location">
    <subcellularLocation>
        <location evidence="2">Cytoplasm</location>
    </subcellularLocation>
</comment>
<dbReference type="Gene3D" id="3.90.190.20">
    <property type="entry name" value="Mur ligase, C-terminal domain"/>
    <property type="match status" value="1"/>
</dbReference>
<dbReference type="GO" id="GO:0005524">
    <property type="term" value="F:ATP binding"/>
    <property type="evidence" value="ECO:0007669"/>
    <property type="project" value="InterPro"/>
</dbReference>
<protein>
    <submittedName>
        <fullName evidence="5">UDP-N-acetylmuramyl-tripeptide synthetase</fullName>
    </submittedName>
</protein>
<dbReference type="SUPFAM" id="SSF53623">
    <property type="entry name" value="MurD-like peptide ligases, catalytic domain"/>
    <property type="match status" value="1"/>
</dbReference>
<evidence type="ECO:0000259" key="3">
    <source>
        <dbReference type="Pfam" id="PF02875"/>
    </source>
</evidence>
<dbReference type="AlphaFoldDB" id="A0A520MWT4"/>
<dbReference type="InterPro" id="IPR036615">
    <property type="entry name" value="Mur_ligase_C_dom_sf"/>
</dbReference>
<accession>A0A520MWT4</accession>
<dbReference type="UniPathway" id="UPA00219"/>
<dbReference type="GO" id="GO:0051301">
    <property type="term" value="P:cell division"/>
    <property type="evidence" value="ECO:0007669"/>
    <property type="project" value="UniProtKB-KW"/>
</dbReference>
<comment type="pathway">
    <text evidence="2">Cell wall biogenesis; peptidoglycan biosynthesis.</text>
</comment>
<dbReference type="Gene3D" id="3.40.1190.10">
    <property type="entry name" value="Mur-like, catalytic domain"/>
    <property type="match status" value="1"/>
</dbReference>
<evidence type="ECO:0000256" key="1">
    <source>
        <dbReference type="ARBA" id="ARBA00005898"/>
    </source>
</evidence>
<dbReference type="GO" id="GO:0009252">
    <property type="term" value="P:peptidoglycan biosynthetic process"/>
    <property type="evidence" value="ECO:0007669"/>
    <property type="project" value="UniProtKB-UniPathway"/>
</dbReference>
<dbReference type="NCBIfam" id="TIGR01085">
    <property type="entry name" value="murE"/>
    <property type="match status" value="1"/>
</dbReference>
<keyword evidence="2" id="KW-0133">Cell shape</keyword>
<dbReference type="GO" id="GO:0016881">
    <property type="term" value="F:acid-amino acid ligase activity"/>
    <property type="evidence" value="ECO:0007669"/>
    <property type="project" value="InterPro"/>
</dbReference>
<gene>
    <name evidence="5" type="primary">murE</name>
    <name evidence="5" type="ORF">EVA94_00020</name>
</gene>
<comment type="caution">
    <text evidence="5">The sequence shown here is derived from an EMBL/GenBank/DDBJ whole genome shotgun (WGS) entry which is preliminary data.</text>
</comment>
<dbReference type="InterPro" id="IPR004101">
    <property type="entry name" value="Mur_ligase_C"/>
</dbReference>
<reference evidence="5 6" key="1">
    <citation type="submission" date="2019-02" db="EMBL/GenBank/DDBJ databases">
        <title>Prokaryotic population dynamics and viral predation in marine succession experiment using metagenomics: the confinement effect.</title>
        <authorList>
            <person name="Haro-Moreno J.M."/>
            <person name="Rodriguez-Valera F."/>
            <person name="Lopez-Perez M."/>
        </authorList>
    </citation>
    <scope>NUCLEOTIDE SEQUENCE [LARGE SCALE GENOMIC DNA]</scope>
    <source>
        <strain evidence="5">MED-G161</strain>
    </source>
</reference>
<feature type="domain" description="Mur ligase central" evidence="4">
    <location>
        <begin position="104"/>
        <end position="318"/>
    </location>
</feature>
<dbReference type="InterPro" id="IPR036565">
    <property type="entry name" value="Mur-like_cat_sf"/>
</dbReference>
<evidence type="ECO:0000259" key="4">
    <source>
        <dbReference type="Pfam" id="PF08245"/>
    </source>
</evidence>
<dbReference type="Pfam" id="PF08245">
    <property type="entry name" value="Mur_ligase_M"/>
    <property type="match status" value="1"/>
</dbReference>
<keyword evidence="2" id="KW-0132">Cell division</keyword>
<feature type="domain" description="Mur ligase C-terminal" evidence="3">
    <location>
        <begin position="340"/>
        <end position="463"/>
    </location>
</feature>
<evidence type="ECO:0000256" key="2">
    <source>
        <dbReference type="RuleBase" id="RU004135"/>
    </source>
</evidence>
<dbReference type="Proteomes" id="UP000315498">
    <property type="component" value="Unassembled WGS sequence"/>
</dbReference>
<keyword evidence="2" id="KW-0131">Cell cycle</keyword>
<keyword evidence="2" id="KW-0961">Cell wall biogenesis/degradation</keyword>
<dbReference type="PANTHER" id="PTHR23135:SF4">
    <property type="entry name" value="UDP-N-ACETYLMURAMOYL-L-ALANYL-D-GLUTAMATE--2,6-DIAMINOPIMELATE LIGASE MURE HOMOLOG, CHLOROPLASTIC"/>
    <property type="match status" value="1"/>
</dbReference>
<organism evidence="5 6">
    <name type="scientific">SAR86 cluster bacterium</name>
    <dbReference type="NCBI Taxonomy" id="2030880"/>
    <lineage>
        <taxon>Bacteria</taxon>
        <taxon>Pseudomonadati</taxon>
        <taxon>Pseudomonadota</taxon>
        <taxon>Gammaproteobacteria</taxon>
        <taxon>SAR86 cluster</taxon>
    </lineage>
</organism>
<keyword evidence="2" id="KW-0573">Peptidoglycan synthesis</keyword>
<dbReference type="InterPro" id="IPR035911">
    <property type="entry name" value="MurE/MurF_N"/>
</dbReference>
<dbReference type="SUPFAM" id="SSF53244">
    <property type="entry name" value="MurD-like peptide ligases, peptide-binding domain"/>
    <property type="match status" value="1"/>
</dbReference>
<evidence type="ECO:0000313" key="6">
    <source>
        <dbReference type="Proteomes" id="UP000315498"/>
    </source>
</evidence>
<comment type="similarity">
    <text evidence="1">Belongs to the MurCDEF family. MurE subfamily.</text>
</comment>
<dbReference type="EMBL" id="SHBG01000001">
    <property type="protein sequence ID" value="RZO25646.1"/>
    <property type="molecule type" value="Genomic_DNA"/>
</dbReference>
<dbReference type="GO" id="GO:0071555">
    <property type="term" value="P:cell wall organization"/>
    <property type="evidence" value="ECO:0007669"/>
    <property type="project" value="UniProtKB-KW"/>
</dbReference>
<dbReference type="Gene3D" id="3.40.1390.10">
    <property type="entry name" value="MurE/MurF, N-terminal domain"/>
    <property type="match status" value="1"/>
</dbReference>
<proteinExistence type="inferred from homology"/>
<dbReference type="InterPro" id="IPR013221">
    <property type="entry name" value="Mur_ligase_cen"/>
</dbReference>
<dbReference type="GO" id="GO:0005737">
    <property type="term" value="C:cytoplasm"/>
    <property type="evidence" value="ECO:0007669"/>
    <property type="project" value="UniProtKB-SubCell"/>
</dbReference>
<evidence type="ECO:0000313" key="5">
    <source>
        <dbReference type="EMBL" id="RZO25646.1"/>
    </source>
</evidence>
<dbReference type="GO" id="GO:0008360">
    <property type="term" value="P:regulation of cell shape"/>
    <property type="evidence" value="ECO:0007669"/>
    <property type="project" value="UniProtKB-KW"/>
</dbReference>
<name>A0A520MWT4_9GAMM</name>
<dbReference type="InterPro" id="IPR005761">
    <property type="entry name" value="UDP-N-AcMur-Glu-dNH2Pim_ligase"/>
</dbReference>
<dbReference type="PANTHER" id="PTHR23135">
    <property type="entry name" value="MUR LIGASE FAMILY MEMBER"/>
    <property type="match status" value="1"/>
</dbReference>
<sequence>MSNLEEILGISFTKGTKILHATNSSKKVKKNSIFFGLPGITQHGSKYSKDALDQGASIVVHNDLNGEINNNNIFYIKDLEERIFNFLNSLYEINISDNNFFAFTGTNGKSSSSYLCHQLLINLGYESLYIGTLGVQFNQEKFDKTFSSKTTPDIFELFDILRDTKFEDAGNICIEISSHALDQKRLSQIGWFNSTSILNITSDHLDYHKNISAYRDAKFEIYKMKSTIKLIDEDSSKFQDNYDFVQNNDYKLSTISDSNNFSDIFFQITEISPFKTIFYIYINKPPYGYQDATKKKYKFSCNLFPKFNIHNLVFAICSIGFDEFEENKINDLSFLKLPKGRSEVIEKIPSNVIIDYAHNPEAIHNFLSSIKDHYQNLIVVFGCGGDRDKSKRSLMLKAALKSSSKVIFTSDNSRSEDFENIFIDAAQNNNIDNVVKIKDRKKAIIYASEILSHKECLVILGKGHEETQEENNKTIFFSDHEVINEIYK</sequence>